<organism evidence="1 2">
    <name type="scientific">Choiromyces venosus 120613-1</name>
    <dbReference type="NCBI Taxonomy" id="1336337"/>
    <lineage>
        <taxon>Eukaryota</taxon>
        <taxon>Fungi</taxon>
        <taxon>Dikarya</taxon>
        <taxon>Ascomycota</taxon>
        <taxon>Pezizomycotina</taxon>
        <taxon>Pezizomycetes</taxon>
        <taxon>Pezizales</taxon>
        <taxon>Tuberaceae</taxon>
        <taxon>Choiromyces</taxon>
    </lineage>
</organism>
<protein>
    <recommendedName>
        <fullName evidence="3">Sulfhydryl oxidase</fullName>
    </recommendedName>
</protein>
<keyword evidence="2" id="KW-1185">Reference proteome</keyword>
<evidence type="ECO:0008006" key="3">
    <source>
        <dbReference type="Google" id="ProtNLM"/>
    </source>
</evidence>
<sequence>TAEQKLFNTWMSRYRVEVQHNFGKVVSLWSFIAFKNGLQIGHFPVGAYYSIAVLLTNLHTCSYCSQIYSQFKSAPLLVDSYLN</sequence>
<accession>A0A3N4JT59</accession>
<dbReference type="Proteomes" id="UP000276215">
    <property type="component" value="Unassembled WGS sequence"/>
</dbReference>
<dbReference type="EMBL" id="ML120372">
    <property type="protein sequence ID" value="RPB01523.1"/>
    <property type="molecule type" value="Genomic_DNA"/>
</dbReference>
<dbReference type="OrthoDB" id="5289248at2759"/>
<gene>
    <name evidence="1" type="ORF">L873DRAFT_1609882</name>
</gene>
<name>A0A3N4JT59_9PEZI</name>
<evidence type="ECO:0000313" key="2">
    <source>
        <dbReference type="Proteomes" id="UP000276215"/>
    </source>
</evidence>
<dbReference type="AlphaFoldDB" id="A0A3N4JT59"/>
<feature type="non-terminal residue" evidence="1">
    <location>
        <position position="83"/>
    </location>
</feature>
<evidence type="ECO:0000313" key="1">
    <source>
        <dbReference type="EMBL" id="RPB01523.1"/>
    </source>
</evidence>
<dbReference type="STRING" id="1336337.A0A3N4JT59"/>
<reference evidence="1 2" key="1">
    <citation type="journal article" date="2018" name="Nat. Ecol. Evol.">
        <title>Pezizomycetes genomes reveal the molecular basis of ectomycorrhizal truffle lifestyle.</title>
        <authorList>
            <person name="Murat C."/>
            <person name="Payen T."/>
            <person name="Noel B."/>
            <person name="Kuo A."/>
            <person name="Morin E."/>
            <person name="Chen J."/>
            <person name="Kohler A."/>
            <person name="Krizsan K."/>
            <person name="Balestrini R."/>
            <person name="Da Silva C."/>
            <person name="Montanini B."/>
            <person name="Hainaut M."/>
            <person name="Levati E."/>
            <person name="Barry K.W."/>
            <person name="Belfiori B."/>
            <person name="Cichocki N."/>
            <person name="Clum A."/>
            <person name="Dockter R.B."/>
            <person name="Fauchery L."/>
            <person name="Guy J."/>
            <person name="Iotti M."/>
            <person name="Le Tacon F."/>
            <person name="Lindquist E.A."/>
            <person name="Lipzen A."/>
            <person name="Malagnac F."/>
            <person name="Mello A."/>
            <person name="Molinier V."/>
            <person name="Miyauchi S."/>
            <person name="Poulain J."/>
            <person name="Riccioni C."/>
            <person name="Rubini A."/>
            <person name="Sitrit Y."/>
            <person name="Splivallo R."/>
            <person name="Traeger S."/>
            <person name="Wang M."/>
            <person name="Zifcakova L."/>
            <person name="Wipf D."/>
            <person name="Zambonelli A."/>
            <person name="Paolocci F."/>
            <person name="Nowrousian M."/>
            <person name="Ottonello S."/>
            <person name="Baldrian P."/>
            <person name="Spatafora J.W."/>
            <person name="Henrissat B."/>
            <person name="Nagy L.G."/>
            <person name="Aury J.M."/>
            <person name="Wincker P."/>
            <person name="Grigoriev I.V."/>
            <person name="Bonfante P."/>
            <person name="Martin F.M."/>
        </authorList>
    </citation>
    <scope>NUCLEOTIDE SEQUENCE [LARGE SCALE GENOMIC DNA]</scope>
    <source>
        <strain evidence="1 2">120613-1</strain>
    </source>
</reference>
<feature type="non-terminal residue" evidence="1">
    <location>
        <position position="1"/>
    </location>
</feature>
<proteinExistence type="predicted"/>